<evidence type="ECO:0000313" key="4">
    <source>
        <dbReference type="WBParaSite" id="NBR_0001379901-mRNA-1"/>
    </source>
</evidence>
<dbReference type="EMBL" id="UYSL01021146">
    <property type="protein sequence ID" value="VDL77389.1"/>
    <property type="molecule type" value="Genomic_DNA"/>
</dbReference>
<gene>
    <name evidence="2" type="ORF">NBR_LOCUS13800</name>
</gene>
<protein>
    <submittedName>
        <fullName evidence="2 4">Uncharacterized protein</fullName>
    </submittedName>
</protein>
<organism evidence="4">
    <name type="scientific">Nippostrongylus brasiliensis</name>
    <name type="common">Rat hookworm</name>
    <dbReference type="NCBI Taxonomy" id="27835"/>
    <lineage>
        <taxon>Eukaryota</taxon>
        <taxon>Metazoa</taxon>
        <taxon>Ecdysozoa</taxon>
        <taxon>Nematoda</taxon>
        <taxon>Chromadorea</taxon>
        <taxon>Rhabditida</taxon>
        <taxon>Rhabditina</taxon>
        <taxon>Rhabditomorpha</taxon>
        <taxon>Strongyloidea</taxon>
        <taxon>Heligmosomidae</taxon>
        <taxon>Nippostrongylus</taxon>
    </lineage>
</organism>
<sequence length="73" mass="8436">MSDEFQQRQSQSVRYRSDCFVANCASDDAPTTDGRTVMAYEVDLDDNQASISTTETRPKRRKRARRRVECEAE</sequence>
<accession>A0A0N4YBG4</accession>
<reference evidence="4" key="1">
    <citation type="submission" date="2017-02" db="UniProtKB">
        <authorList>
            <consortium name="WormBaseParasite"/>
        </authorList>
    </citation>
    <scope>IDENTIFICATION</scope>
</reference>
<evidence type="ECO:0000313" key="2">
    <source>
        <dbReference type="EMBL" id="VDL77389.1"/>
    </source>
</evidence>
<proteinExistence type="predicted"/>
<name>A0A0N4YBG4_NIPBR</name>
<evidence type="ECO:0000256" key="1">
    <source>
        <dbReference type="SAM" id="MobiDB-lite"/>
    </source>
</evidence>
<dbReference type="WBParaSite" id="NBR_0001379901-mRNA-1">
    <property type="protein sequence ID" value="NBR_0001379901-mRNA-1"/>
    <property type="gene ID" value="NBR_0001379901"/>
</dbReference>
<evidence type="ECO:0000313" key="3">
    <source>
        <dbReference type="Proteomes" id="UP000271162"/>
    </source>
</evidence>
<reference evidence="2 3" key="2">
    <citation type="submission" date="2018-11" db="EMBL/GenBank/DDBJ databases">
        <authorList>
            <consortium name="Pathogen Informatics"/>
        </authorList>
    </citation>
    <scope>NUCLEOTIDE SEQUENCE [LARGE SCALE GENOMIC DNA]</scope>
</reference>
<dbReference type="Proteomes" id="UP000271162">
    <property type="component" value="Unassembled WGS sequence"/>
</dbReference>
<feature type="region of interest" description="Disordered" evidence="1">
    <location>
        <begin position="49"/>
        <end position="73"/>
    </location>
</feature>
<keyword evidence="3" id="KW-1185">Reference proteome</keyword>
<dbReference type="AlphaFoldDB" id="A0A0N4YBG4"/>